<feature type="domain" description="Histidine kinase" evidence="10">
    <location>
        <begin position="184"/>
        <end position="400"/>
    </location>
</feature>
<evidence type="ECO:0000256" key="7">
    <source>
        <dbReference type="ARBA" id="ARBA00023012"/>
    </source>
</evidence>
<dbReference type="GO" id="GO:0005886">
    <property type="term" value="C:plasma membrane"/>
    <property type="evidence" value="ECO:0007669"/>
    <property type="project" value="TreeGrafter"/>
</dbReference>
<keyword evidence="12" id="KW-1185">Reference proteome</keyword>
<evidence type="ECO:0000256" key="6">
    <source>
        <dbReference type="ARBA" id="ARBA00022777"/>
    </source>
</evidence>
<dbReference type="Gene3D" id="3.30.565.10">
    <property type="entry name" value="Histidine kinase-like ATPase, C-terminal domain"/>
    <property type="match status" value="1"/>
</dbReference>
<evidence type="ECO:0000256" key="5">
    <source>
        <dbReference type="ARBA" id="ARBA00022679"/>
    </source>
</evidence>
<keyword evidence="7" id="KW-0902">Two-component regulatory system</keyword>
<gene>
    <name evidence="11" type="ORF">Bccel_3073</name>
</gene>
<dbReference type="PRINTS" id="PR00344">
    <property type="entry name" value="BCTRLSENSOR"/>
</dbReference>
<proteinExistence type="predicted"/>
<dbReference type="GO" id="GO:0016036">
    <property type="term" value="P:cellular response to phosphate starvation"/>
    <property type="evidence" value="ECO:0007669"/>
    <property type="project" value="TreeGrafter"/>
</dbReference>
<comment type="caution">
    <text evidence="11">The sequence shown here is derived from an EMBL/GenBank/DDBJ whole genome shotgun (WGS) entry which is preliminary data.</text>
</comment>
<comment type="subcellular location">
    <subcellularLocation>
        <location evidence="2">Membrane</location>
    </subcellularLocation>
</comment>
<keyword evidence="5" id="KW-0808">Transferase</keyword>
<comment type="catalytic activity">
    <reaction evidence="1">
        <text>ATP + protein L-histidine = ADP + protein N-phospho-L-histidine.</text>
        <dbReference type="EC" id="2.7.13.3"/>
    </reaction>
</comment>
<keyword evidence="6 11" id="KW-0418">Kinase</keyword>
<dbReference type="Gene3D" id="1.10.287.130">
    <property type="match status" value="1"/>
</dbReference>
<keyword evidence="9" id="KW-0812">Transmembrane</keyword>
<evidence type="ECO:0000256" key="8">
    <source>
        <dbReference type="ARBA" id="ARBA00023136"/>
    </source>
</evidence>
<dbReference type="InterPro" id="IPR036097">
    <property type="entry name" value="HisK_dim/P_sf"/>
</dbReference>
<dbReference type="SMART" id="SM00387">
    <property type="entry name" value="HATPase_c"/>
    <property type="match status" value="1"/>
</dbReference>
<dbReference type="InterPro" id="IPR036890">
    <property type="entry name" value="HATPase_C_sf"/>
</dbReference>
<dbReference type="SUPFAM" id="SSF55874">
    <property type="entry name" value="ATPase domain of HSP90 chaperone/DNA topoisomerase II/histidine kinase"/>
    <property type="match status" value="1"/>
</dbReference>
<accession>A0A0L6JQZ9</accession>
<evidence type="ECO:0000313" key="12">
    <source>
        <dbReference type="Proteomes" id="UP000036923"/>
    </source>
</evidence>
<dbReference type="InterPro" id="IPR050351">
    <property type="entry name" value="BphY/WalK/GraS-like"/>
</dbReference>
<dbReference type="PATRIC" id="fig|398512.5.peg.3223"/>
<dbReference type="Pfam" id="PF00512">
    <property type="entry name" value="HisKA"/>
    <property type="match status" value="1"/>
</dbReference>
<dbReference type="PANTHER" id="PTHR45453:SF1">
    <property type="entry name" value="PHOSPHATE REGULON SENSOR PROTEIN PHOR"/>
    <property type="match status" value="1"/>
</dbReference>
<dbReference type="FunFam" id="1.10.287.130:FF:000001">
    <property type="entry name" value="Two-component sensor histidine kinase"/>
    <property type="match status" value="1"/>
</dbReference>
<sequence length="402" mass="45760">MFRKLKIKFIMTNVVSLSVVLLIIFSGIYFSMKYFMKFQADIILNTIARDEQLSSDYNPSLVRFFFIKVDPSGKTIGFDSDINIAENDIETLKDMAFKSNITNGNVTKNNLKFKFIIVPKEYGSILVFLDYSVEVEMTKPLLFISAFICLITLTLVFIISIFLANKSIQPIKKSWEKQAAFIADASHELRTPLAVVTSNLEIVMENETETVGSQKKWFGNIHSELERMKKLVDDLLFLARADAEDEIPKDYFDLSRLLFKIYDSFIPLAKKKDLSLILDNKDNITLYGNEFQIKQLVTILLDNAIKYTDYGGKIELKLEVSASVYRLSIKDTGEGIPKEHIDKIFDRFYRVDKSRSRTYGGSGLGLAIAKCIINEHKGTINIISEVDKGTEVVIFFPVGLSK</sequence>
<dbReference type="FunFam" id="3.30.565.10:FF:000006">
    <property type="entry name" value="Sensor histidine kinase WalK"/>
    <property type="match status" value="1"/>
</dbReference>
<organism evidence="11 12">
    <name type="scientific">Pseudobacteroides cellulosolvens ATCC 35603 = DSM 2933</name>
    <dbReference type="NCBI Taxonomy" id="398512"/>
    <lineage>
        <taxon>Bacteria</taxon>
        <taxon>Bacillati</taxon>
        <taxon>Bacillota</taxon>
        <taxon>Clostridia</taxon>
        <taxon>Eubacteriales</taxon>
        <taxon>Oscillospiraceae</taxon>
        <taxon>Pseudobacteroides</taxon>
    </lineage>
</organism>
<dbReference type="InterPro" id="IPR003594">
    <property type="entry name" value="HATPase_dom"/>
</dbReference>
<dbReference type="RefSeq" id="WP_036941950.1">
    <property type="nucleotide sequence ID" value="NZ_JQKC01000017.1"/>
</dbReference>
<dbReference type="AlphaFoldDB" id="A0A0L6JQZ9"/>
<dbReference type="InterPro" id="IPR005467">
    <property type="entry name" value="His_kinase_dom"/>
</dbReference>
<dbReference type="OrthoDB" id="9813151at2"/>
<evidence type="ECO:0000256" key="3">
    <source>
        <dbReference type="ARBA" id="ARBA00012438"/>
    </source>
</evidence>
<dbReference type="PROSITE" id="PS50109">
    <property type="entry name" value="HIS_KIN"/>
    <property type="match status" value="1"/>
</dbReference>
<evidence type="ECO:0000256" key="4">
    <source>
        <dbReference type="ARBA" id="ARBA00022553"/>
    </source>
</evidence>
<dbReference type="eggNOG" id="COG5002">
    <property type="taxonomic scope" value="Bacteria"/>
</dbReference>
<feature type="transmembrane region" description="Helical" evidence="9">
    <location>
        <begin position="141"/>
        <end position="164"/>
    </location>
</feature>
<dbReference type="EMBL" id="LGTC01000001">
    <property type="protein sequence ID" value="KNY27802.1"/>
    <property type="molecule type" value="Genomic_DNA"/>
</dbReference>
<dbReference type="Pfam" id="PF02518">
    <property type="entry name" value="HATPase_c"/>
    <property type="match status" value="1"/>
</dbReference>
<evidence type="ECO:0000259" key="10">
    <source>
        <dbReference type="PROSITE" id="PS50109"/>
    </source>
</evidence>
<dbReference type="CDD" id="cd00075">
    <property type="entry name" value="HATPase"/>
    <property type="match status" value="1"/>
</dbReference>
<dbReference type="GO" id="GO:0000155">
    <property type="term" value="F:phosphorelay sensor kinase activity"/>
    <property type="evidence" value="ECO:0007669"/>
    <property type="project" value="InterPro"/>
</dbReference>
<protein>
    <recommendedName>
        <fullName evidence="3">histidine kinase</fullName>
        <ecNumber evidence="3">2.7.13.3</ecNumber>
    </recommendedName>
</protein>
<dbReference type="Proteomes" id="UP000036923">
    <property type="component" value="Unassembled WGS sequence"/>
</dbReference>
<keyword evidence="8 9" id="KW-0472">Membrane</keyword>
<dbReference type="InterPro" id="IPR004358">
    <property type="entry name" value="Sig_transdc_His_kin-like_C"/>
</dbReference>
<dbReference type="SMART" id="SM00388">
    <property type="entry name" value="HisKA"/>
    <property type="match status" value="1"/>
</dbReference>
<dbReference type="SUPFAM" id="SSF47384">
    <property type="entry name" value="Homodimeric domain of signal transducing histidine kinase"/>
    <property type="match status" value="1"/>
</dbReference>
<dbReference type="EC" id="2.7.13.3" evidence="3"/>
<dbReference type="STRING" id="398512.Bccel_3073"/>
<evidence type="ECO:0000256" key="9">
    <source>
        <dbReference type="SAM" id="Phobius"/>
    </source>
</evidence>
<evidence type="ECO:0000256" key="1">
    <source>
        <dbReference type="ARBA" id="ARBA00000085"/>
    </source>
</evidence>
<dbReference type="CDD" id="cd00082">
    <property type="entry name" value="HisKA"/>
    <property type="match status" value="1"/>
</dbReference>
<dbReference type="InterPro" id="IPR003661">
    <property type="entry name" value="HisK_dim/P_dom"/>
</dbReference>
<evidence type="ECO:0000256" key="2">
    <source>
        <dbReference type="ARBA" id="ARBA00004370"/>
    </source>
</evidence>
<keyword evidence="9" id="KW-1133">Transmembrane helix</keyword>
<evidence type="ECO:0000313" key="11">
    <source>
        <dbReference type="EMBL" id="KNY27802.1"/>
    </source>
</evidence>
<feature type="transmembrane region" description="Helical" evidence="9">
    <location>
        <begin position="9"/>
        <end position="30"/>
    </location>
</feature>
<dbReference type="PANTHER" id="PTHR45453">
    <property type="entry name" value="PHOSPHATE REGULON SENSOR PROTEIN PHOR"/>
    <property type="match status" value="1"/>
</dbReference>
<keyword evidence="4" id="KW-0597">Phosphoprotein</keyword>
<reference evidence="12" key="1">
    <citation type="submission" date="2015-07" db="EMBL/GenBank/DDBJ databases">
        <title>Near-Complete Genome Sequence of the Cellulolytic Bacterium Bacteroides (Pseudobacteroides) cellulosolvens ATCC 35603.</title>
        <authorList>
            <person name="Dassa B."/>
            <person name="Utturkar S.M."/>
            <person name="Klingeman D.M."/>
            <person name="Hurt R.A."/>
            <person name="Keller M."/>
            <person name="Xu J."/>
            <person name="Reddy Y.H.K."/>
            <person name="Borovok I."/>
            <person name="Grinberg I.R."/>
            <person name="Lamed R."/>
            <person name="Zhivin O."/>
            <person name="Bayer E.A."/>
            <person name="Brown S.D."/>
        </authorList>
    </citation>
    <scope>NUCLEOTIDE SEQUENCE [LARGE SCALE GENOMIC DNA]</scope>
    <source>
        <strain evidence="12">DSM 2933</strain>
    </source>
</reference>
<dbReference type="GO" id="GO:0004721">
    <property type="term" value="F:phosphoprotein phosphatase activity"/>
    <property type="evidence" value="ECO:0007669"/>
    <property type="project" value="TreeGrafter"/>
</dbReference>
<name>A0A0L6JQZ9_9FIRM</name>